<gene>
    <name evidence="3" type="ORF">Scaly_3099600</name>
</gene>
<organism evidence="3">
    <name type="scientific">Sesamum calycinum</name>
    <dbReference type="NCBI Taxonomy" id="2727403"/>
    <lineage>
        <taxon>Eukaryota</taxon>
        <taxon>Viridiplantae</taxon>
        <taxon>Streptophyta</taxon>
        <taxon>Embryophyta</taxon>
        <taxon>Tracheophyta</taxon>
        <taxon>Spermatophyta</taxon>
        <taxon>Magnoliopsida</taxon>
        <taxon>eudicotyledons</taxon>
        <taxon>Gunneridae</taxon>
        <taxon>Pentapetalae</taxon>
        <taxon>asterids</taxon>
        <taxon>lamiids</taxon>
        <taxon>Lamiales</taxon>
        <taxon>Pedaliaceae</taxon>
        <taxon>Sesamum</taxon>
    </lineage>
</organism>
<name>A0AAW2JPF0_9LAMI</name>
<feature type="domain" description="Retroviral polymerase SH3-like" evidence="2">
    <location>
        <begin position="29"/>
        <end position="78"/>
    </location>
</feature>
<evidence type="ECO:0000256" key="1">
    <source>
        <dbReference type="SAM" id="MobiDB-lite"/>
    </source>
</evidence>
<evidence type="ECO:0000259" key="2">
    <source>
        <dbReference type="Pfam" id="PF25597"/>
    </source>
</evidence>
<comment type="caution">
    <text evidence="3">The sequence shown here is derived from an EMBL/GenBank/DDBJ whole genome shotgun (WGS) entry which is preliminary data.</text>
</comment>
<proteinExistence type="predicted"/>
<dbReference type="EMBL" id="JACGWM010001008">
    <property type="protein sequence ID" value="KAL0295541.1"/>
    <property type="molecule type" value="Genomic_DNA"/>
</dbReference>
<accession>A0AAW2JPF0</accession>
<dbReference type="Pfam" id="PF25597">
    <property type="entry name" value="SH3_retrovirus"/>
    <property type="match status" value="1"/>
</dbReference>
<reference evidence="3" key="2">
    <citation type="journal article" date="2024" name="Plant">
        <title>Genomic evolution and insights into agronomic trait innovations of Sesamum species.</title>
        <authorList>
            <person name="Miao H."/>
            <person name="Wang L."/>
            <person name="Qu L."/>
            <person name="Liu H."/>
            <person name="Sun Y."/>
            <person name="Le M."/>
            <person name="Wang Q."/>
            <person name="Wei S."/>
            <person name="Zheng Y."/>
            <person name="Lin W."/>
            <person name="Duan Y."/>
            <person name="Cao H."/>
            <person name="Xiong S."/>
            <person name="Wang X."/>
            <person name="Wei L."/>
            <person name="Li C."/>
            <person name="Ma Q."/>
            <person name="Ju M."/>
            <person name="Zhao R."/>
            <person name="Li G."/>
            <person name="Mu C."/>
            <person name="Tian Q."/>
            <person name="Mei H."/>
            <person name="Zhang T."/>
            <person name="Gao T."/>
            <person name="Zhang H."/>
        </authorList>
    </citation>
    <scope>NUCLEOTIDE SEQUENCE</scope>
    <source>
        <strain evidence="3">KEN8</strain>
    </source>
</reference>
<feature type="compositionally biased region" description="Basic and acidic residues" evidence="1">
    <location>
        <begin position="115"/>
        <end position="124"/>
    </location>
</feature>
<feature type="region of interest" description="Disordered" evidence="1">
    <location>
        <begin position="87"/>
        <end position="124"/>
    </location>
</feature>
<dbReference type="AlphaFoldDB" id="A0AAW2JPF0"/>
<reference evidence="3" key="1">
    <citation type="submission" date="2020-06" db="EMBL/GenBank/DDBJ databases">
        <authorList>
            <person name="Li T."/>
            <person name="Hu X."/>
            <person name="Zhang T."/>
            <person name="Song X."/>
            <person name="Zhang H."/>
            <person name="Dai N."/>
            <person name="Sheng W."/>
            <person name="Hou X."/>
            <person name="Wei L."/>
        </authorList>
    </citation>
    <scope>NUCLEOTIDE SEQUENCE</scope>
    <source>
        <strain evidence="3">KEN8</strain>
        <tissue evidence="3">Leaf</tissue>
    </source>
</reference>
<protein>
    <recommendedName>
        <fullName evidence="2">Retroviral polymerase SH3-like domain-containing protein</fullName>
    </recommendedName>
</protein>
<dbReference type="InterPro" id="IPR057670">
    <property type="entry name" value="SH3_retrovirus"/>
</dbReference>
<sequence>MPQLNGVAERRNRTLLDMGSPAYVEGLVGNKLDSRSSLCTFVGYLKETAGYYFYDPSKQKIFISRNVVFLKRGFPVDSRRDEVLLEESSEIPQQNDATSFEPLVPTDGVPVLRRSTRESRSPKR</sequence>
<evidence type="ECO:0000313" key="3">
    <source>
        <dbReference type="EMBL" id="KAL0295541.1"/>
    </source>
</evidence>